<reference evidence="1" key="2">
    <citation type="journal article" date="2020" name="Front. Microbiol.">
        <title>Genetic Variants of the DSF Quorum Sensing System in Stenotrophomonas maltophilia Influence Virulence and Resistance Phenotypes Among Genotypically Diverse Clinical Isolates.</title>
        <authorList>
            <person name="Yero D."/>
            <person name="Huedo P."/>
            <person name="Conchillo-Sole O."/>
            <person name="Martinez-Servat S."/>
            <person name="Mamat U."/>
            <person name="Coves X."/>
            <person name="Llanas F."/>
            <person name="Roca I."/>
            <person name="Vila J."/>
            <person name="Schaible U.E."/>
            <person name="Daura X."/>
            <person name="Gibert I."/>
        </authorList>
    </citation>
    <scope>NUCLEOTIDE SEQUENCE</scope>
    <source>
        <strain evidence="1">OG156</strain>
    </source>
</reference>
<dbReference type="GO" id="GO:0019867">
    <property type="term" value="C:outer membrane"/>
    <property type="evidence" value="ECO:0007669"/>
    <property type="project" value="InterPro"/>
</dbReference>
<protein>
    <submittedName>
        <fullName evidence="1">Autotransporter outer membrane beta-barrel domain-containing protein</fullName>
    </submittedName>
</protein>
<dbReference type="InterPro" id="IPR036709">
    <property type="entry name" value="Autotransporte_beta_dom_sf"/>
</dbReference>
<gene>
    <name evidence="1" type="ORF">D7Y33_01370</name>
</gene>
<dbReference type="NCBIfam" id="TIGR01414">
    <property type="entry name" value="autotrans_barl"/>
    <property type="match status" value="1"/>
</dbReference>
<evidence type="ECO:0000313" key="1">
    <source>
        <dbReference type="EMBL" id="MBA0309684.1"/>
    </source>
</evidence>
<dbReference type="AlphaFoldDB" id="A0A2J0SR09"/>
<dbReference type="SUPFAM" id="SSF103515">
    <property type="entry name" value="Autotransporter"/>
    <property type="match status" value="1"/>
</dbReference>
<comment type="caution">
    <text evidence="1">The sequence shown here is derived from an EMBL/GenBank/DDBJ whole genome shotgun (WGS) entry which is preliminary data.</text>
</comment>
<organism evidence="1 2">
    <name type="scientific">Stenotrophomonas maltophilia</name>
    <name type="common">Pseudomonas maltophilia</name>
    <name type="synonym">Xanthomonas maltophilia</name>
    <dbReference type="NCBI Taxonomy" id="40324"/>
    <lineage>
        <taxon>Bacteria</taxon>
        <taxon>Pseudomonadati</taxon>
        <taxon>Pseudomonadota</taxon>
        <taxon>Gammaproteobacteria</taxon>
        <taxon>Lysobacterales</taxon>
        <taxon>Lysobacteraceae</taxon>
        <taxon>Stenotrophomonas</taxon>
        <taxon>Stenotrophomonas maltophilia group</taxon>
    </lineage>
</organism>
<proteinExistence type="predicted"/>
<dbReference type="RefSeq" id="WP_049429506.1">
    <property type="nucleotide sequence ID" value="NZ_CP154630.1"/>
</dbReference>
<name>A0A2J0SR09_STEMA</name>
<accession>A0A2J0SR09</accession>
<sequence length="98" mass="11036">MQLQPQVLLRHADGMEAGAGLRVSTWHEGQRSLLQPYAAVYWLSGDMHDSRKSDRRELQAGVDLQWGVRRGAWAGLNAEHGGRGQRRISAQMGLRMAW</sequence>
<dbReference type="EMBL" id="RAUE01000002">
    <property type="protein sequence ID" value="MBA0309684.1"/>
    <property type="molecule type" value="Genomic_DNA"/>
</dbReference>
<dbReference type="InterPro" id="IPR006315">
    <property type="entry name" value="OM_autotransptr_brl_dom"/>
</dbReference>
<dbReference type="Proteomes" id="UP000822271">
    <property type="component" value="Unassembled WGS sequence"/>
</dbReference>
<reference evidence="1" key="1">
    <citation type="submission" date="2018-09" db="EMBL/GenBank/DDBJ databases">
        <authorList>
            <person name="Groschel M."/>
            <person name="Kohl T."/>
            <person name="Conchillo-Sole O."/>
            <person name="Mamat U."/>
            <person name="Yero D."/>
            <person name="Niemann S."/>
            <person name="Daura X."/>
            <person name="Gibert I."/>
        </authorList>
    </citation>
    <scope>NUCLEOTIDE SEQUENCE</scope>
    <source>
        <strain evidence="1">OG156</strain>
    </source>
</reference>
<evidence type="ECO:0000313" key="2">
    <source>
        <dbReference type="Proteomes" id="UP000822271"/>
    </source>
</evidence>
<dbReference type="Gene3D" id="2.40.128.130">
    <property type="entry name" value="Autotransporter beta-domain"/>
    <property type="match status" value="1"/>
</dbReference>